<dbReference type="InterPro" id="IPR003583">
    <property type="entry name" value="Hlx-hairpin-Hlx_DNA-bd_motif"/>
</dbReference>
<dbReference type="AlphaFoldDB" id="A0A919KMK9"/>
<keyword evidence="2" id="KW-0812">Transmembrane</keyword>
<name>A0A919KMK9_9ACTN</name>
<feature type="compositionally biased region" description="Low complexity" evidence="1">
    <location>
        <begin position="53"/>
        <end position="67"/>
    </location>
</feature>
<evidence type="ECO:0000259" key="3">
    <source>
        <dbReference type="SMART" id="SM00278"/>
    </source>
</evidence>
<evidence type="ECO:0000256" key="2">
    <source>
        <dbReference type="SAM" id="Phobius"/>
    </source>
</evidence>
<feature type="domain" description="Helix-hairpin-helix DNA-binding motif class 1" evidence="3">
    <location>
        <begin position="299"/>
        <end position="318"/>
    </location>
</feature>
<dbReference type="GO" id="GO:0015627">
    <property type="term" value="C:type II protein secretion system complex"/>
    <property type="evidence" value="ECO:0007669"/>
    <property type="project" value="TreeGrafter"/>
</dbReference>
<keyword evidence="5" id="KW-1185">Reference proteome</keyword>
<keyword evidence="2" id="KW-0472">Membrane</keyword>
<proteinExistence type="predicted"/>
<dbReference type="Pfam" id="PF10531">
    <property type="entry name" value="SLBB"/>
    <property type="match status" value="1"/>
</dbReference>
<dbReference type="Proteomes" id="UP000617734">
    <property type="component" value="Unassembled WGS sequence"/>
</dbReference>
<dbReference type="GO" id="GO:0006281">
    <property type="term" value="P:DNA repair"/>
    <property type="evidence" value="ECO:0007669"/>
    <property type="project" value="InterPro"/>
</dbReference>
<feature type="region of interest" description="Disordered" evidence="1">
    <location>
        <begin position="1"/>
        <end position="132"/>
    </location>
</feature>
<protein>
    <recommendedName>
        <fullName evidence="3">Helix-hairpin-helix DNA-binding motif class 1 domain-containing protein</fullName>
    </recommendedName>
</protein>
<evidence type="ECO:0000313" key="5">
    <source>
        <dbReference type="Proteomes" id="UP000617734"/>
    </source>
</evidence>
<dbReference type="EMBL" id="BNBO01000005">
    <property type="protein sequence ID" value="GHH64287.1"/>
    <property type="molecule type" value="Genomic_DNA"/>
</dbReference>
<sequence length="351" mass="35085">MRTLTPGATRRRETAETVRARMAQLLAAGPPGGPSASASVPGPDPDRGPDPAPASAPASPDGAGAAGLPPPHLDPLRRISPGGLPPPVLPPGLPRAPSAAPSPVPPAEPGAAEHPAWADDAPDGTAAMTPRPPLRLTLRPAFGFDRRAVLGLAVLLALAVAYAVQHFWFGRPEAVQVPAASPSVRAGPELTAAPAQPGPSAQSGGAAAEPGPSEGGGLVVVDIAGKVQTPGIRSLPGGSRVADALSAAGGALPGTDTSALNLARVLTDGEQVLVGGPPPPPATGPTTRSPVSLNRATTEQLDALPGVGPTLAQRILAYREAHGGFRSLDQLRQVSGIGERTYAELKPLLTL</sequence>
<keyword evidence="2" id="KW-1133">Transmembrane helix</keyword>
<dbReference type="PANTHER" id="PTHR21180:SF32">
    <property type="entry name" value="ENDONUCLEASE_EXONUCLEASE_PHOSPHATASE FAMILY DOMAIN-CONTAINING PROTEIN 1"/>
    <property type="match status" value="1"/>
</dbReference>
<feature type="domain" description="Helix-hairpin-helix DNA-binding motif class 1" evidence="3">
    <location>
        <begin position="329"/>
        <end position="348"/>
    </location>
</feature>
<dbReference type="InterPro" id="IPR051675">
    <property type="entry name" value="Endo/Exo/Phosphatase_dom_1"/>
</dbReference>
<gene>
    <name evidence="4" type="ORF">GCM10018781_15110</name>
</gene>
<feature type="transmembrane region" description="Helical" evidence="2">
    <location>
        <begin position="148"/>
        <end position="169"/>
    </location>
</feature>
<feature type="compositionally biased region" description="Pro residues" evidence="1">
    <location>
        <begin position="83"/>
        <end position="108"/>
    </location>
</feature>
<reference evidence="4" key="2">
    <citation type="submission" date="2020-09" db="EMBL/GenBank/DDBJ databases">
        <authorList>
            <person name="Sun Q."/>
            <person name="Ohkuma M."/>
        </authorList>
    </citation>
    <scope>NUCLEOTIDE SEQUENCE</scope>
    <source>
        <strain evidence="4">JCM 4646</strain>
    </source>
</reference>
<dbReference type="InterPro" id="IPR019554">
    <property type="entry name" value="Soluble_ligand-bd"/>
</dbReference>
<feature type="compositionally biased region" description="Basic and acidic residues" evidence="1">
    <location>
        <begin position="10"/>
        <end position="19"/>
    </location>
</feature>
<accession>A0A919KMK9</accession>
<comment type="caution">
    <text evidence="4">The sequence shown here is derived from an EMBL/GenBank/DDBJ whole genome shotgun (WGS) entry which is preliminary data.</text>
</comment>
<feature type="compositionally biased region" description="Low complexity" evidence="1">
    <location>
        <begin position="192"/>
        <end position="212"/>
    </location>
</feature>
<evidence type="ECO:0000256" key="1">
    <source>
        <dbReference type="SAM" id="MobiDB-lite"/>
    </source>
</evidence>
<organism evidence="4 5">
    <name type="scientific">Kitasatospora indigofera</name>
    <dbReference type="NCBI Taxonomy" id="67307"/>
    <lineage>
        <taxon>Bacteria</taxon>
        <taxon>Bacillati</taxon>
        <taxon>Actinomycetota</taxon>
        <taxon>Actinomycetes</taxon>
        <taxon>Kitasatosporales</taxon>
        <taxon>Streptomycetaceae</taxon>
        <taxon>Kitasatospora</taxon>
    </lineage>
</organism>
<dbReference type="GO" id="GO:0003677">
    <property type="term" value="F:DNA binding"/>
    <property type="evidence" value="ECO:0007669"/>
    <property type="project" value="InterPro"/>
</dbReference>
<dbReference type="InterPro" id="IPR010994">
    <property type="entry name" value="RuvA_2-like"/>
</dbReference>
<dbReference type="GO" id="GO:0015628">
    <property type="term" value="P:protein secretion by the type II secretion system"/>
    <property type="evidence" value="ECO:0007669"/>
    <property type="project" value="TreeGrafter"/>
</dbReference>
<dbReference type="Gene3D" id="1.10.150.320">
    <property type="entry name" value="Photosystem II 12 kDa extrinsic protein"/>
    <property type="match status" value="1"/>
</dbReference>
<dbReference type="PANTHER" id="PTHR21180">
    <property type="entry name" value="ENDONUCLEASE/EXONUCLEASE/PHOSPHATASE FAMILY DOMAIN-CONTAINING PROTEIN 1"/>
    <property type="match status" value="1"/>
</dbReference>
<dbReference type="SMART" id="SM00278">
    <property type="entry name" value="HhH1"/>
    <property type="match status" value="2"/>
</dbReference>
<reference evidence="4" key="1">
    <citation type="journal article" date="2014" name="Int. J. Syst. Evol. Microbiol.">
        <title>Complete genome sequence of Corynebacterium casei LMG S-19264T (=DSM 44701T), isolated from a smear-ripened cheese.</title>
        <authorList>
            <consortium name="US DOE Joint Genome Institute (JGI-PGF)"/>
            <person name="Walter F."/>
            <person name="Albersmeier A."/>
            <person name="Kalinowski J."/>
            <person name="Ruckert C."/>
        </authorList>
    </citation>
    <scope>NUCLEOTIDE SEQUENCE</scope>
    <source>
        <strain evidence="4">JCM 4646</strain>
    </source>
</reference>
<evidence type="ECO:0000313" key="4">
    <source>
        <dbReference type="EMBL" id="GHH64287.1"/>
    </source>
</evidence>
<dbReference type="SUPFAM" id="SSF47781">
    <property type="entry name" value="RuvA domain 2-like"/>
    <property type="match status" value="1"/>
</dbReference>
<dbReference type="Pfam" id="PF12836">
    <property type="entry name" value="HHH_3"/>
    <property type="match status" value="1"/>
</dbReference>
<feature type="region of interest" description="Disordered" evidence="1">
    <location>
        <begin position="185"/>
        <end position="217"/>
    </location>
</feature>